<dbReference type="AlphaFoldDB" id="A0A2H0RDM4"/>
<organism evidence="2 3">
    <name type="scientific">Candidatus Vogelbacteria bacterium CG10_big_fil_rev_8_21_14_0_10_51_16</name>
    <dbReference type="NCBI Taxonomy" id="1975045"/>
    <lineage>
        <taxon>Bacteria</taxon>
        <taxon>Candidatus Vogeliibacteriota</taxon>
    </lineage>
</organism>
<accession>A0A2H0RDM4</accession>
<reference evidence="2 3" key="1">
    <citation type="submission" date="2017-09" db="EMBL/GenBank/DDBJ databases">
        <title>Depth-based differentiation of microbial function through sediment-hosted aquifers and enrichment of novel symbionts in the deep terrestrial subsurface.</title>
        <authorList>
            <person name="Probst A.J."/>
            <person name="Ladd B."/>
            <person name="Jarett J.K."/>
            <person name="Geller-Mcgrath D.E."/>
            <person name="Sieber C.M."/>
            <person name="Emerson J.B."/>
            <person name="Anantharaman K."/>
            <person name="Thomas B.C."/>
            <person name="Malmstrom R."/>
            <person name="Stieglmeier M."/>
            <person name="Klingl A."/>
            <person name="Woyke T."/>
            <person name="Ryan C.M."/>
            <person name="Banfield J.F."/>
        </authorList>
    </citation>
    <scope>NUCLEOTIDE SEQUENCE [LARGE SCALE GENOMIC DNA]</scope>
    <source>
        <strain evidence="2">CG10_big_fil_rev_8_21_14_0_10_51_16</strain>
    </source>
</reference>
<evidence type="ECO:0000256" key="1">
    <source>
        <dbReference type="SAM" id="MobiDB-lite"/>
    </source>
</evidence>
<gene>
    <name evidence="2" type="ORF">COV10_04190</name>
</gene>
<sequence length="118" mass="13013">MALVVVETRSRMEEELYLSPQGLFTVGGRPIAQADVSEGFTGWHDNLDFLSRNGLASFFVRCAQLIWVHQLVELAVTEHGLMLGGACCQRHYVNLRPPETPYHGRLSVGEDSPSSAIA</sequence>
<proteinExistence type="predicted"/>
<comment type="caution">
    <text evidence="2">The sequence shown here is derived from an EMBL/GenBank/DDBJ whole genome shotgun (WGS) entry which is preliminary data.</text>
</comment>
<protein>
    <submittedName>
        <fullName evidence="2">Uncharacterized protein</fullName>
    </submittedName>
</protein>
<feature type="region of interest" description="Disordered" evidence="1">
    <location>
        <begin position="98"/>
        <end position="118"/>
    </location>
</feature>
<dbReference type="Proteomes" id="UP000228767">
    <property type="component" value="Unassembled WGS sequence"/>
</dbReference>
<dbReference type="EMBL" id="PCYI01000027">
    <property type="protein sequence ID" value="PIR44540.1"/>
    <property type="molecule type" value="Genomic_DNA"/>
</dbReference>
<name>A0A2H0RDM4_9BACT</name>
<evidence type="ECO:0000313" key="3">
    <source>
        <dbReference type="Proteomes" id="UP000228767"/>
    </source>
</evidence>
<evidence type="ECO:0000313" key="2">
    <source>
        <dbReference type="EMBL" id="PIR44540.1"/>
    </source>
</evidence>